<proteinExistence type="predicted"/>
<dbReference type="SUPFAM" id="SSF46689">
    <property type="entry name" value="Homeodomain-like"/>
    <property type="match status" value="1"/>
</dbReference>
<dbReference type="InterPro" id="IPR009057">
    <property type="entry name" value="Homeodomain-like_sf"/>
</dbReference>
<dbReference type="Pfam" id="PF00440">
    <property type="entry name" value="TetR_N"/>
    <property type="match status" value="1"/>
</dbReference>
<dbReference type="PROSITE" id="PS50977">
    <property type="entry name" value="HTH_TETR_2"/>
    <property type="match status" value="1"/>
</dbReference>
<feature type="DNA-binding region" description="H-T-H motif" evidence="2">
    <location>
        <begin position="35"/>
        <end position="54"/>
    </location>
</feature>
<organism evidence="4 5">
    <name type="scientific">Saccharibacillus endophyticus</name>
    <dbReference type="NCBI Taxonomy" id="2060666"/>
    <lineage>
        <taxon>Bacteria</taxon>
        <taxon>Bacillati</taxon>
        <taxon>Bacillota</taxon>
        <taxon>Bacilli</taxon>
        <taxon>Bacillales</taxon>
        <taxon>Paenibacillaceae</taxon>
        <taxon>Saccharibacillus</taxon>
    </lineage>
</organism>
<evidence type="ECO:0000259" key="3">
    <source>
        <dbReference type="PROSITE" id="PS50977"/>
    </source>
</evidence>
<reference evidence="5" key="1">
    <citation type="journal article" date="2019" name="Int. J. Syst. Evol. Microbiol.">
        <title>The Global Catalogue of Microorganisms (GCM) 10K type strain sequencing project: providing services to taxonomists for standard genome sequencing and annotation.</title>
        <authorList>
            <consortium name="The Broad Institute Genomics Platform"/>
            <consortium name="The Broad Institute Genome Sequencing Center for Infectious Disease"/>
            <person name="Wu L."/>
            <person name="Ma J."/>
        </authorList>
    </citation>
    <scope>NUCLEOTIDE SEQUENCE [LARGE SCALE GENOMIC DNA]</scope>
    <source>
        <strain evidence="5">CCM 8702</strain>
    </source>
</reference>
<keyword evidence="5" id="KW-1185">Reference proteome</keyword>
<evidence type="ECO:0000313" key="4">
    <source>
        <dbReference type="EMBL" id="GGH83070.1"/>
    </source>
</evidence>
<evidence type="ECO:0000256" key="2">
    <source>
        <dbReference type="PROSITE-ProRule" id="PRU00335"/>
    </source>
</evidence>
<dbReference type="InterPro" id="IPR001647">
    <property type="entry name" value="HTH_TetR"/>
</dbReference>
<name>A0ABQ2A080_9BACL</name>
<dbReference type="RefSeq" id="WP_172245912.1">
    <property type="nucleotide sequence ID" value="NZ_BMDD01000004.1"/>
</dbReference>
<protein>
    <recommendedName>
        <fullName evidence="3">HTH tetR-type domain-containing protein</fullName>
    </recommendedName>
</protein>
<sequence length="210" mass="23814">MAKQSLRDLKKEETWHVLARTSFELALEKGLDGFTIEDVVQRAHYSRRTFANHFSCKEEAVAMAVVSLSSAEGDQQREEVLREVDSLPAEGSPLEALEQWLRMNFTANLLRKLRELVVLSKSYPTLEPYVLNVLHRLQAAAQIELQRVCGDRYVQGYPHLLVGAVFGAVLSVLEGEVQVQLPGEEPREEPDAMTFDEFLKMTFGYLKNGF</sequence>
<evidence type="ECO:0000313" key="5">
    <source>
        <dbReference type="Proteomes" id="UP000605427"/>
    </source>
</evidence>
<accession>A0ABQ2A080</accession>
<feature type="domain" description="HTH tetR-type" evidence="3">
    <location>
        <begin position="12"/>
        <end position="72"/>
    </location>
</feature>
<dbReference type="Proteomes" id="UP000605427">
    <property type="component" value="Unassembled WGS sequence"/>
</dbReference>
<comment type="caution">
    <text evidence="4">The sequence shown here is derived from an EMBL/GenBank/DDBJ whole genome shotgun (WGS) entry which is preliminary data.</text>
</comment>
<keyword evidence="1 2" id="KW-0238">DNA-binding</keyword>
<dbReference type="EMBL" id="BMDD01000004">
    <property type="protein sequence ID" value="GGH83070.1"/>
    <property type="molecule type" value="Genomic_DNA"/>
</dbReference>
<dbReference type="Gene3D" id="1.10.357.10">
    <property type="entry name" value="Tetracycline Repressor, domain 2"/>
    <property type="match status" value="1"/>
</dbReference>
<gene>
    <name evidence="4" type="ORF">GCM10007362_35350</name>
</gene>
<evidence type="ECO:0000256" key="1">
    <source>
        <dbReference type="ARBA" id="ARBA00023125"/>
    </source>
</evidence>